<dbReference type="EMBL" id="JACHMN010000002">
    <property type="protein sequence ID" value="MBB5870007.1"/>
    <property type="molecule type" value="Genomic_DNA"/>
</dbReference>
<keyword evidence="3" id="KW-1185">Reference proteome</keyword>
<dbReference type="AlphaFoldDB" id="A0A841BLP5"/>
<dbReference type="InterPro" id="IPR051783">
    <property type="entry name" value="NAD(P)-dependent_oxidoreduct"/>
</dbReference>
<sequence>MALVFVTGGTGFIGSHSVAALHRAGHRIRLLARRESAVRPALEPLGLHPADVDVVLGDITDATTVTRAMTGCDAVLHAASIYSFDSRAHRRMQSVNVDGTENVLAAARWIGADPIVHVSSFAALIPTRGRPLDGNLPVGKPRERYMATKAEAELIARQHQSDGAPVTITYPMATLGPHDPHLGDQSARLRSLLLGRLPIWPTGGYPLGDVRDVAELHADAMRPGQGPRRLLAPGRYVSTSDYLRTARFVTGHRLPAVFLPTPAVLPVGLLTLALQRICPWHIPVEYGAIYACHCDARLDERTAPAPSRPFAETMLDTVRWLHESGHLTRRAAGRAAPA</sequence>
<dbReference type="SUPFAM" id="SSF51735">
    <property type="entry name" value="NAD(P)-binding Rossmann-fold domains"/>
    <property type="match status" value="1"/>
</dbReference>
<evidence type="ECO:0000259" key="1">
    <source>
        <dbReference type="Pfam" id="PF01370"/>
    </source>
</evidence>
<dbReference type="Proteomes" id="UP000587527">
    <property type="component" value="Unassembled WGS sequence"/>
</dbReference>
<comment type="caution">
    <text evidence="2">The sequence shown here is derived from an EMBL/GenBank/DDBJ whole genome shotgun (WGS) entry which is preliminary data.</text>
</comment>
<dbReference type="Pfam" id="PF01370">
    <property type="entry name" value="Epimerase"/>
    <property type="match status" value="1"/>
</dbReference>
<dbReference type="GO" id="GO:0004029">
    <property type="term" value="F:aldehyde dehydrogenase (NAD+) activity"/>
    <property type="evidence" value="ECO:0007669"/>
    <property type="project" value="TreeGrafter"/>
</dbReference>
<dbReference type="InterPro" id="IPR001509">
    <property type="entry name" value="Epimerase_deHydtase"/>
</dbReference>
<feature type="domain" description="NAD-dependent epimerase/dehydratase" evidence="1">
    <location>
        <begin position="4"/>
        <end position="223"/>
    </location>
</feature>
<proteinExistence type="predicted"/>
<evidence type="ECO:0000313" key="3">
    <source>
        <dbReference type="Proteomes" id="UP000587527"/>
    </source>
</evidence>
<evidence type="ECO:0000313" key="2">
    <source>
        <dbReference type="EMBL" id="MBB5870007.1"/>
    </source>
</evidence>
<dbReference type="RefSeq" id="WP_184837073.1">
    <property type="nucleotide sequence ID" value="NZ_JACHMN010000002.1"/>
</dbReference>
<accession>A0A841BLP5</accession>
<dbReference type="Gene3D" id="3.40.50.720">
    <property type="entry name" value="NAD(P)-binding Rossmann-like Domain"/>
    <property type="match status" value="1"/>
</dbReference>
<dbReference type="GO" id="GO:0005737">
    <property type="term" value="C:cytoplasm"/>
    <property type="evidence" value="ECO:0007669"/>
    <property type="project" value="TreeGrafter"/>
</dbReference>
<dbReference type="PANTHER" id="PTHR48079:SF6">
    <property type="entry name" value="NAD(P)-BINDING DOMAIN-CONTAINING PROTEIN-RELATED"/>
    <property type="match status" value="1"/>
</dbReference>
<reference evidence="2 3" key="1">
    <citation type="submission" date="2020-08" db="EMBL/GenBank/DDBJ databases">
        <title>Sequencing the genomes of 1000 actinobacteria strains.</title>
        <authorList>
            <person name="Klenk H.-P."/>
        </authorList>
    </citation>
    <scope>NUCLEOTIDE SEQUENCE [LARGE SCALE GENOMIC DNA]</scope>
    <source>
        <strain evidence="2 3">DSM 45362</strain>
    </source>
</reference>
<dbReference type="InterPro" id="IPR036291">
    <property type="entry name" value="NAD(P)-bd_dom_sf"/>
</dbReference>
<dbReference type="PANTHER" id="PTHR48079">
    <property type="entry name" value="PROTEIN YEEZ"/>
    <property type="match status" value="1"/>
</dbReference>
<protein>
    <submittedName>
        <fullName evidence="2">Nucleoside-diphosphate-sugar epimerase</fullName>
    </submittedName>
</protein>
<gene>
    <name evidence="2" type="ORF">F4553_003386</name>
</gene>
<name>A0A841BLP5_9ACTN</name>
<organism evidence="2 3">
    <name type="scientific">Allocatelliglobosispora scoriae</name>
    <dbReference type="NCBI Taxonomy" id="643052"/>
    <lineage>
        <taxon>Bacteria</taxon>
        <taxon>Bacillati</taxon>
        <taxon>Actinomycetota</taxon>
        <taxon>Actinomycetes</taxon>
        <taxon>Micromonosporales</taxon>
        <taxon>Micromonosporaceae</taxon>
        <taxon>Allocatelliglobosispora</taxon>
    </lineage>
</organism>